<dbReference type="AlphaFoldDB" id="A0A6J8AXX6"/>
<proteinExistence type="predicted"/>
<dbReference type="EMBL" id="CACVKT020001989">
    <property type="protein sequence ID" value="CAC5374176.1"/>
    <property type="molecule type" value="Genomic_DNA"/>
</dbReference>
<evidence type="ECO:0000256" key="1">
    <source>
        <dbReference type="ARBA" id="ARBA00022723"/>
    </source>
</evidence>
<evidence type="ECO:0000259" key="4">
    <source>
        <dbReference type="PROSITE" id="PS51393"/>
    </source>
</evidence>
<dbReference type="InterPro" id="IPR036226">
    <property type="entry name" value="LipOase_C_sf"/>
</dbReference>
<organism evidence="5 6">
    <name type="scientific">Mytilus coruscus</name>
    <name type="common">Sea mussel</name>
    <dbReference type="NCBI Taxonomy" id="42192"/>
    <lineage>
        <taxon>Eukaryota</taxon>
        <taxon>Metazoa</taxon>
        <taxon>Spiralia</taxon>
        <taxon>Lophotrochozoa</taxon>
        <taxon>Mollusca</taxon>
        <taxon>Bivalvia</taxon>
        <taxon>Autobranchia</taxon>
        <taxon>Pteriomorphia</taxon>
        <taxon>Mytilida</taxon>
        <taxon>Mytiloidea</taxon>
        <taxon>Mytilidae</taxon>
        <taxon>Mytilinae</taxon>
        <taxon>Mytilus</taxon>
    </lineage>
</organism>
<dbReference type="Proteomes" id="UP000507470">
    <property type="component" value="Unassembled WGS sequence"/>
</dbReference>
<dbReference type="Gene3D" id="3.10.450.60">
    <property type="match status" value="1"/>
</dbReference>
<keyword evidence="3 5" id="KW-0560">Oxidoreductase</keyword>
<reference evidence="5 6" key="1">
    <citation type="submission" date="2020-06" db="EMBL/GenBank/DDBJ databases">
        <authorList>
            <person name="Li R."/>
            <person name="Bekaert M."/>
        </authorList>
    </citation>
    <scope>NUCLEOTIDE SEQUENCE [LARGE SCALE GENOMIC DNA]</scope>
    <source>
        <strain evidence="6">wild</strain>
    </source>
</reference>
<evidence type="ECO:0000256" key="3">
    <source>
        <dbReference type="ARBA" id="ARBA00023002"/>
    </source>
</evidence>
<gene>
    <name evidence="5" type="ORF">MCOR_11659</name>
</gene>
<evidence type="ECO:0000256" key="2">
    <source>
        <dbReference type="ARBA" id="ARBA00022964"/>
    </source>
</evidence>
<dbReference type="OrthoDB" id="407298at2759"/>
<dbReference type="GO" id="GO:0034440">
    <property type="term" value="P:lipid oxidation"/>
    <property type="evidence" value="ECO:0007669"/>
    <property type="project" value="InterPro"/>
</dbReference>
<keyword evidence="2" id="KW-0223">Dioxygenase</keyword>
<protein>
    <submittedName>
        <fullName evidence="5">ALOX5</fullName>
        <ecNumber evidence="5">1.13.11.34</ecNumber>
    </submittedName>
</protein>
<dbReference type="SUPFAM" id="SSF48484">
    <property type="entry name" value="Lipoxigenase"/>
    <property type="match status" value="1"/>
</dbReference>
<dbReference type="InterPro" id="IPR013819">
    <property type="entry name" value="LipOase_C"/>
</dbReference>
<dbReference type="GO" id="GO:0046872">
    <property type="term" value="F:metal ion binding"/>
    <property type="evidence" value="ECO:0007669"/>
    <property type="project" value="UniProtKB-KW"/>
</dbReference>
<evidence type="ECO:0000313" key="5">
    <source>
        <dbReference type="EMBL" id="CAC5374176.1"/>
    </source>
</evidence>
<dbReference type="PANTHER" id="PTHR11771">
    <property type="entry name" value="LIPOXYGENASE"/>
    <property type="match status" value="1"/>
</dbReference>
<dbReference type="Gene3D" id="1.20.245.10">
    <property type="entry name" value="Lipoxygenase-1, Domain 5"/>
    <property type="match status" value="1"/>
</dbReference>
<accession>A0A6J8AXX6</accession>
<keyword evidence="1" id="KW-0479">Metal-binding</keyword>
<evidence type="ECO:0000313" key="6">
    <source>
        <dbReference type="Proteomes" id="UP000507470"/>
    </source>
</evidence>
<dbReference type="PROSITE" id="PS51393">
    <property type="entry name" value="LIPOXYGENASE_3"/>
    <property type="match status" value="1"/>
</dbReference>
<dbReference type="GO" id="GO:0004051">
    <property type="term" value="F:arachidonate 5-lipoxygenase activity"/>
    <property type="evidence" value="ECO:0007669"/>
    <property type="project" value="UniProtKB-EC"/>
</dbReference>
<name>A0A6J8AXX6_MYTCO</name>
<dbReference type="PRINTS" id="PR00087">
    <property type="entry name" value="LIPOXYGENASE"/>
</dbReference>
<feature type="domain" description="Lipoxygenase" evidence="4">
    <location>
        <begin position="1"/>
        <end position="442"/>
    </location>
</feature>
<dbReference type="InterPro" id="IPR000907">
    <property type="entry name" value="LipOase"/>
</dbReference>
<sequence length="442" mass="50267">MFLYICNLYKQSSKYFNDDAHFGRQRLNSLNSLLIKLCTTIPQKFGVTEDMIKPFLEGKTMTQAIDGKKLFIVDLAILEDCPTKREDLVMTCPLALFYFNDDKHLMPIAIQLFQKKGPSNPVFLPSDHEYTWMSAKMWYSLADSTFHQALTHLNYTHLMMEGISVATKRNLALPHPILKLLDPHFLYLMAINSLALVALINRGGIIDSTSNAGIDGHFHIMKESMSFWKLDLHGTLPKDLQERGYVFDQSVLTGAYHMRDDALLLYDAIKTYVEKYVLLYYSTESSLTADYELQNWGAELVKSRNDGGVGILGVPGNGKFKTTDQLVLTLTAIIYTCSVGHAAANFPQYDEYGAPFNYPYYLSGVPPKDKSPVTKATILKTIPNKDVLLQMMTVTKVLSEKATKSLGDFEKQFIVDPKAVKVVEEFRQTLRERKNIFYFKFK</sequence>
<dbReference type="Pfam" id="PF00305">
    <property type="entry name" value="Lipoxygenase"/>
    <property type="match status" value="1"/>
</dbReference>
<dbReference type="EC" id="1.13.11.34" evidence="5"/>
<keyword evidence="6" id="KW-1185">Reference proteome</keyword>